<sequence>MIDRVVIEVLCDVTPVTCQSRQLLGSSWAAPDTRHCYFCNEQQGIGSTGTRAAWGCVTDSNESNEARRWCITRCRVECFIQSAEQMAGVFLAAPEQPASQRHIARSQGSVPWAMPFGLPNPATHPVLALLSGCLPRELKLSVMHDGCPQPRHMSTVYQSLAQGHRAECLMPRLSRLSRLLVLLSGGASTTMAETTLGPADTAVFRDLPASP</sequence>
<name>A0A136JDK2_9PEZI</name>
<proteinExistence type="predicted"/>
<evidence type="ECO:0000313" key="1">
    <source>
        <dbReference type="EMBL" id="KXJ95217.1"/>
    </source>
</evidence>
<keyword evidence="2" id="KW-1185">Reference proteome</keyword>
<reference evidence="2" key="1">
    <citation type="submission" date="2016-02" db="EMBL/GenBank/DDBJ databases">
        <title>Draft genome sequence of Microdochium bolleyi, a fungal endophyte of beachgrass.</title>
        <authorList>
            <consortium name="DOE Joint Genome Institute"/>
            <person name="David A.S."/>
            <person name="May G."/>
            <person name="Haridas S."/>
            <person name="Lim J."/>
            <person name="Wang M."/>
            <person name="Labutti K."/>
            <person name="Lipzen A."/>
            <person name="Barry K."/>
            <person name="Grigoriev I.V."/>
        </authorList>
    </citation>
    <scope>NUCLEOTIDE SEQUENCE [LARGE SCALE GENOMIC DNA]</scope>
    <source>
        <strain evidence="2">J235TASD1</strain>
    </source>
</reference>
<gene>
    <name evidence="1" type="ORF">Micbo1qcDRAFT_216900</name>
</gene>
<dbReference type="AlphaFoldDB" id="A0A136JDK2"/>
<evidence type="ECO:0000313" key="2">
    <source>
        <dbReference type="Proteomes" id="UP000070501"/>
    </source>
</evidence>
<dbReference type="Proteomes" id="UP000070501">
    <property type="component" value="Unassembled WGS sequence"/>
</dbReference>
<dbReference type="InParanoid" id="A0A136JDK2"/>
<accession>A0A136JDK2</accession>
<protein>
    <submittedName>
        <fullName evidence="1">Uncharacterized protein</fullName>
    </submittedName>
</protein>
<dbReference type="EMBL" id="KQ964246">
    <property type="protein sequence ID" value="KXJ95217.1"/>
    <property type="molecule type" value="Genomic_DNA"/>
</dbReference>
<organism evidence="1 2">
    <name type="scientific">Microdochium bolleyi</name>
    <dbReference type="NCBI Taxonomy" id="196109"/>
    <lineage>
        <taxon>Eukaryota</taxon>
        <taxon>Fungi</taxon>
        <taxon>Dikarya</taxon>
        <taxon>Ascomycota</taxon>
        <taxon>Pezizomycotina</taxon>
        <taxon>Sordariomycetes</taxon>
        <taxon>Xylariomycetidae</taxon>
        <taxon>Xylariales</taxon>
        <taxon>Microdochiaceae</taxon>
        <taxon>Microdochium</taxon>
    </lineage>
</organism>